<gene>
    <name evidence="1" type="ORF">CQW23_18564</name>
</gene>
<reference evidence="2" key="2">
    <citation type="journal article" date="2017" name="J. Anim. Genet.">
        <title>Multiple reference genome sequences of hot pepper reveal the massive evolution of plant disease resistance genes by retroduplication.</title>
        <authorList>
            <person name="Kim S."/>
            <person name="Park J."/>
            <person name="Yeom S.-I."/>
            <person name="Kim Y.-M."/>
            <person name="Seo E."/>
            <person name="Kim K.-T."/>
            <person name="Kim M.-S."/>
            <person name="Lee J.M."/>
            <person name="Cheong K."/>
            <person name="Shin H.-S."/>
            <person name="Kim S.-B."/>
            <person name="Han K."/>
            <person name="Lee J."/>
            <person name="Park M."/>
            <person name="Lee H.-A."/>
            <person name="Lee H.-Y."/>
            <person name="Lee Y."/>
            <person name="Oh S."/>
            <person name="Lee J.H."/>
            <person name="Choi E."/>
            <person name="Choi E."/>
            <person name="Lee S.E."/>
            <person name="Jeon J."/>
            <person name="Kim H."/>
            <person name="Choi G."/>
            <person name="Song H."/>
            <person name="Lee J."/>
            <person name="Lee S.-C."/>
            <person name="Kwon J.-K."/>
            <person name="Lee H.-Y."/>
            <person name="Koo N."/>
            <person name="Hong Y."/>
            <person name="Kim R.W."/>
            <person name="Kang W.-H."/>
            <person name="Huh J.H."/>
            <person name="Kang B.-C."/>
            <person name="Yang T.-J."/>
            <person name="Lee Y.-H."/>
            <person name="Bennetzen J.L."/>
            <person name="Choi D."/>
        </authorList>
    </citation>
    <scope>NUCLEOTIDE SEQUENCE [LARGE SCALE GENOMIC DNA]</scope>
    <source>
        <strain evidence="2">cv. PBC81</strain>
    </source>
</reference>
<dbReference type="EMBL" id="MLFT02000008">
    <property type="protein sequence ID" value="PHT39710.1"/>
    <property type="molecule type" value="Genomic_DNA"/>
</dbReference>
<proteinExistence type="predicted"/>
<protein>
    <submittedName>
        <fullName evidence="1">Uncharacterized protein</fullName>
    </submittedName>
</protein>
<dbReference type="Proteomes" id="UP000224567">
    <property type="component" value="Unassembled WGS sequence"/>
</dbReference>
<evidence type="ECO:0000313" key="1">
    <source>
        <dbReference type="EMBL" id="PHT39710.1"/>
    </source>
</evidence>
<evidence type="ECO:0000313" key="2">
    <source>
        <dbReference type="Proteomes" id="UP000224567"/>
    </source>
</evidence>
<keyword evidence="2" id="KW-1185">Reference proteome</keyword>
<organism evidence="1 2">
    <name type="scientific">Capsicum baccatum</name>
    <name type="common">Peruvian pepper</name>
    <dbReference type="NCBI Taxonomy" id="33114"/>
    <lineage>
        <taxon>Eukaryota</taxon>
        <taxon>Viridiplantae</taxon>
        <taxon>Streptophyta</taxon>
        <taxon>Embryophyta</taxon>
        <taxon>Tracheophyta</taxon>
        <taxon>Spermatophyta</taxon>
        <taxon>Magnoliopsida</taxon>
        <taxon>eudicotyledons</taxon>
        <taxon>Gunneridae</taxon>
        <taxon>Pentapetalae</taxon>
        <taxon>asterids</taxon>
        <taxon>lamiids</taxon>
        <taxon>Solanales</taxon>
        <taxon>Solanaceae</taxon>
        <taxon>Solanoideae</taxon>
        <taxon>Capsiceae</taxon>
        <taxon>Capsicum</taxon>
    </lineage>
</organism>
<sequence>MHNVDTIPKLSFSLPNHHASDVSESNAAAFDTYSSTPRPIDCTNSLYFHELMKIVDNELKKTVQTSTPGPPTAINSSKENNASQDVCVIERMAPLLPKSPSRSQSTLGKLIFNFYLLVSRKNQWQIDPEQEMEIMLACSMIKKRVLGPRGKELMAALRRLGSHRSSLNAKRRIYIFLLRETSIFCLSYSENFHGCLICVMQS</sequence>
<accession>A0A2G2W3A8</accession>
<comment type="caution">
    <text evidence="1">The sequence shown here is derived from an EMBL/GenBank/DDBJ whole genome shotgun (WGS) entry which is preliminary data.</text>
</comment>
<dbReference type="STRING" id="33114.A0A2G2W3A8"/>
<name>A0A2G2W3A8_CAPBA</name>
<dbReference type="AlphaFoldDB" id="A0A2G2W3A8"/>
<reference evidence="1 2" key="1">
    <citation type="journal article" date="2017" name="Genome Biol.">
        <title>New reference genome sequences of hot pepper reveal the massive evolution of plant disease-resistance genes by retroduplication.</title>
        <authorList>
            <person name="Kim S."/>
            <person name="Park J."/>
            <person name="Yeom S.I."/>
            <person name="Kim Y.M."/>
            <person name="Seo E."/>
            <person name="Kim K.T."/>
            <person name="Kim M.S."/>
            <person name="Lee J.M."/>
            <person name="Cheong K."/>
            <person name="Shin H.S."/>
            <person name="Kim S.B."/>
            <person name="Han K."/>
            <person name="Lee J."/>
            <person name="Park M."/>
            <person name="Lee H.A."/>
            <person name="Lee H.Y."/>
            <person name="Lee Y."/>
            <person name="Oh S."/>
            <person name="Lee J.H."/>
            <person name="Choi E."/>
            <person name="Choi E."/>
            <person name="Lee S.E."/>
            <person name="Jeon J."/>
            <person name="Kim H."/>
            <person name="Choi G."/>
            <person name="Song H."/>
            <person name="Lee J."/>
            <person name="Lee S.C."/>
            <person name="Kwon J.K."/>
            <person name="Lee H.Y."/>
            <person name="Koo N."/>
            <person name="Hong Y."/>
            <person name="Kim R.W."/>
            <person name="Kang W.H."/>
            <person name="Huh J.H."/>
            <person name="Kang B.C."/>
            <person name="Yang T.J."/>
            <person name="Lee Y.H."/>
            <person name="Bennetzen J.L."/>
            <person name="Choi D."/>
        </authorList>
    </citation>
    <scope>NUCLEOTIDE SEQUENCE [LARGE SCALE GENOMIC DNA]</scope>
    <source>
        <strain evidence="2">cv. PBC81</strain>
    </source>
</reference>